<reference evidence="1 2" key="1">
    <citation type="submission" date="2011-04" db="EMBL/GenBank/DDBJ databases">
        <title>The Genome Sequence of Dysgonomonas mossii DSM 22836.</title>
        <authorList>
            <consortium name="The Broad Institute Genome Sequencing Platform"/>
            <person name="Earl A."/>
            <person name="Ward D."/>
            <person name="Feldgarden M."/>
            <person name="Gevers D."/>
            <person name="Pudlo N."/>
            <person name="Martens E."/>
            <person name="Allen-Vercoe E."/>
            <person name="Young S.K."/>
            <person name="Zeng Q."/>
            <person name="Gargeya S."/>
            <person name="Fitzgerald M."/>
            <person name="Haas B."/>
            <person name="Abouelleil A."/>
            <person name="Alvarado L."/>
            <person name="Arachchi H.M."/>
            <person name="Berlin A."/>
            <person name="Brown A."/>
            <person name="Chapman S.B."/>
            <person name="Chen Z."/>
            <person name="Dunbar C."/>
            <person name="Freedman E."/>
            <person name="Gearin G."/>
            <person name="Gellesch M."/>
            <person name="Goldberg J."/>
            <person name="Griggs A."/>
            <person name="Gujja S."/>
            <person name="Heiman D."/>
            <person name="Howarth C."/>
            <person name="Larson L."/>
            <person name="Lui A."/>
            <person name="MacDonald P.J.P."/>
            <person name="Mehta T."/>
            <person name="Montmayeur A."/>
            <person name="Murphy C."/>
            <person name="Neiman D."/>
            <person name="Pearson M."/>
            <person name="Priest M."/>
            <person name="Roberts A."/>
            <person name="Saif S."/>
            <person name="Shea T."/>
            <person name="Shenoy N."/>
            <person name="Sisk P."/>
            <person name="Stolte C."/>
            <person name="Sykes S."/>
            <person name="Yandava C."/>
            <person name="Wortman J."/>
            <person name="Nusbaum C."/>
            <person name="Birren B."/>
        </authorList>
    </citation>
    <scope>NUCLEOTIDE SEQUENCE [LARGE SCALE GENOMIC DNA]</scope>
    <source>
        <strain evidence="1 2">DSM 22836</strain>
    </source>
</reference>
<organism evidence="1 2">
    <name type="scientific">Dysgonomonas mossii DSM 22836</name>
    <dbReference type="NCBI Taxonomy" id="742767"/>
    <lineage>
        <taxon>Bacteria</taxon>
        <taxon>Pseudomonadati</taxon>
        <taxon>Bacteroidota</taxon>
        <taxon>Bacteroidia</taxon>
        <taxon>Bacteroidales</taxon>
        <taxon>Dysgonomonadaceae</taxon>
        <taxon>Dysgonomonas</taxon>
    </lineage>
</organism>
<proteinExistence type="predicted"/>
<protein>
    <recommendedName>
        <fullName evidence="3">Sugar 3,4-ketoisomerase QdtA cupin domain-containing protein</fullName>
    </recommendedName>
</protein>
<dbReference type="InterPro" id="IPR011051">
    <property type="entry name" value="RmlC_Cupin_sf"/>
</dbReference>
<dbReference type="AlphaFoldDB" id="F8X239"/>
<keyword evidence="2" id="KW-1185">Reference proteome</keyword>
<evidence type="ECO:0000313" key="1">
    <source>
        <dbReference type="EMBL" id="EGK05855.1"/>
    </source>
</evidence>
<dbReference type="Gene3D" id="2.60.120.10">
    <property type="entry name" value="Jelly Rolls"/>
    <property type="match status" value="1"/>
</dbReference>
<dbReference type="STRING" id="742767.HMPREF9456_02119"/>
<dbReference type="RefSeq" id="WP_006843489.1">
    <property type="nucleotide sequence ID" value="NZ_AQWJ01000005.1"/>
</dbReference>
<dbReference type="EMBL" id="ADLW01000010">
    <property type="protein sequence ID" value="EGK05855.1"/>
    <property type="molecule type" value="Genomic_DNA"/>
</dbReference>
<name>F8X239_9BACT</name>
<dbReference type="OrthoDB" id="826649at2"/>
<dbReference type="SUPFAM" id="SSF51182">
    <property type="entry name" value="RmlC-like cupins"/>
    <property type="match status" value="1"/>
</dbReference>
<dbReference type="HOGENOM" id="CLU_1793417_0_0_10"/>
<sequence>MPPFIIQGSNHKDNRGIISFVNDFSFDNIVRFYIIENSEENELRAWQGHKLDTKYFYCIKGAFQVSYVKIDNWEKPSSSLIVESMILDETDSKILCIPLGYANAIKSLTVGSKLLSFSTLPLSMVKDDDFRYDKNFWIIK</sequence>
<comment type="caution">
    <text evidence="1">The sequence shown here is derived from an EMBL/GenBank/DDBJ whole genome shotgun (WGS) entry which is preliminary data.</text>
</comment>
<accession>F8X239</accession>
<evidence type="ECO:0008006" key="3">
    <source>
        <dbReference type="Google" id="ProtNLM"/>
    </source>
</evidence>
<dbReference type="Proteomes" id="UP000006420">
    <property type="component" value="Unassembled WGS sequence"/>
</dbReference>
<dbReference type="eggNOG" id="COG1898">
    <property type="taxonomic scope" value="Bacteria"/>
</dbReference>
<evidence type="ECO:0000313" key="2">
    <source>
        <dbReference type="Proteomes" id="UP000006420"/>
    </source>
</evidence>
<gene>
    <name evidence="1" type="ORF">HMPREF9456_02119</name>
</gene>
<dbReference type="InterPro" id="IPR014710">
    <property type="entry name" value="RmlC-like_jellyroll"/>
</dbReference>
<dbReference type="GeneID" id="78082749"/>